<dbReference type="PANTHER" id="PTHR13748">
    <property type="entry name" value="COBW-RELATED"/>
    <property type="match status" value="1"/>
</dbReference>
<dbReference type="EMBL" id="NPBY01000016">
    <property type="protein sequence ID" value="PAD78793.1"/>
    <property type="molecule type" value="Genomic_DNA"/>
</dbReference>
<dbReference type="SMART" id="SM00833">
    <property type="entry name" value="CobW_C"/>
    <property type="match status" value="1"/>
</dbReference>
<evidence type="ECO:0000256" key="1">
    <source>
        <dbReference type="ARBA" id="ARBA00022741"/>
    </source>
</evidence>
<evidence type="ECO:0000256" key="3">
    <source>
        <dbReference type="ARBA" id="ARBA00023186"/>
    </source>
</evidence>
<feature type="domain" description="CobW C-terminal" evidence="7">
    <location>
        <begin position="259"/>
        <end position="345"/>
    </location>
</feature>
<dbReference type="InterPro" id="IPR011629">
    <property type="entry name" value="CobW-like_C"/>
</dbReference>
<proteinExistence type="inferred from homology"/>
<feature type="compositionally biased region" description="Basic and acidic residues" evidence="6">
    <location>
        <begin position="238"/>
        <end position="252"/>
    </location>
</feature>
<dbReference type="CDD" id="cd03112">
    <property type="entry name" value="CobW-like"/>
    <property type="match status" value="1"/>
</dbReference>
<dbReference type="OrthoDB" id="9808822at2"/>
<evidence type="ECO:0000313" key="8">
    <source>
        <dbReference type="EMBL" id="PAD78793.1"/>
    </source>
</evidence>
<gene>
    <name evidence="8" type="ORF">CHH67_05790</name>
</gene>
<organism evidence="8 9">
    <name type="scientific">Paenibacillus campinasensis</name>
    <dbReference type="NCBI Taxonomy" id="66347"/>
    <lineage>
        <taxon>Bacteria</taxon>
        <taxon>Bacillati</taxon>
        <taxon>Bacillota</taxon>
        <taxon>Bacilli</taxon>
        <taxon>Bacillales</taxon>
        <taxon>Paenibacillaceae</taxon>
        <taxon>Paenibacillus</taxon>
    </lineage>
</organism>
<keyword evidence="2" id="KW-0378">Hydrolase</keyword>
<keyword evidence="3" id="KW-0143">Chaperone</keyword>
<evidence type="ECO:0000259" key="7">
    <source>
        <dbReference type="SMART" id="SM00833"/>
    </source>
</evidence>
<dbReference type="AlphaFoldDB" id="A0A268F0C7"/>
<dbReference type="Proteomes" id="UP000215596">
    <property type="component" value="Unassembled WGS sequence"/>
</dbReference>
<evidence type="ECO:0000256" key="2">
    <source>
        <dbReference type="ARBA" id="ARBA00022801"/>
    </source>
</evidence>
<dbReference type="SUPFAM" id="SSF52540">
    <property type="entry name" value="P-loop containing nucleoside triphosphate hydrolases"/>
    <property type="match status" value="1"/>
</dbReference>
<comment type="caution">
    <text evidence="8">The sequence shown here is derived from an EMBL/GenBank/DDBJ whole genome shotgun (WGS) entry which is preliminary data.</text>
</comment>
<evidence type="ECO:0000256" key="4">
    <source>
        <dbReference type="ARBA" id="ARBA00034320"/>
    </source>
</evidence>
<dbReference type="GO" id="GO:0016787">
    <property type="term" value="F:hydrolase activity"/>
    <property type="evidence" value="ECO:0007669"/>
    <property type="project" value="UniProtKB-KW"/>
</dbReference>
<dbReference type="Gene3D" id="3.30.1220.10">
    <property type="entry name" value="CobW-like, C-terminal domain"/>
    <property type="match status" value="1"/>
</dbReference>
<sequence>MTMIPILILSGFLGSGKTTLLTRLLGECVNKSIKPAVIMNEVGDVNLDGQLVDEEVAMREMLSGCICCTIRGDLSMEIKGLIEQEAPDLILIEATGVANPIEILDTVTETALLTPIDIRAVVTIVDVSHFLQLSRGTRGRTYRLMEDQIRCASMLVLNKRDLVGEKELEEVTQLVAALNPVASIQPAIHCELDECLWNLMLEPEASGSGAFSRSNAKARSAVDVRGDHHHAHNGGLDSRNDHGDHDPAGHDHHHSYDHVMVCTHYFSQPVDNHRWEQVMNELPDGIYRAKGVYTASTGERMLFQYAYKQLELIPIRPQGQLQDVAVFIGEHFSKQSLLSKLEEMA</sequence>
<dbReference type="PANTHER" id="PTHR13748:SF62">
    <property type="entry name" value="COBW DOMAIN-CONTAINING PROTEIN"/>
    <property type="match status" value="1"/>
</dbReference>
<name>A0A268F0C7_9BACL</name>
<reference evidence="8 9" key="1">
    <citation type="submission" date="2017-07" db="EMBL/GenBank/DDBJ databases">
        <title>Isolation and whole genome analysis of endospore-forming bacteria from heroin.</title>
        <authorList>
            <person name="Kalinowski J."/>
            <person name="Ahrens B."/>
            <person name="Al-Dilaimi A."/>
            <person name="Winkler A."/>
            <person name="Wibberg D."/>
            <person name="Schleenbecker U."/>
            <person name="Ruckert C."/>
            <person name="Wolfel R."/>
            <person name="Grass G."/>
        </authorList>
    </citation>
    <scope>NUCLEOTIDE SEQUENCE [LARGE SCALE GENOMIC DNA]</scope>
    <source>
        <strain evidence="8 9">7537-G1</strain>
    </source>
</reference>
<dbReference type="InterPro" id="IPR003495">
    <property type="entry name" value="CobW/HypB/UreG_nucleotide-bd"/>
</dbReference>
<evidence type="ECO:0000256" key="6">
    <source>
        <dbReference type="SAM" id="MobiDB-lite"/>
    </source>
</evidence>
<evidence type="ECO:0000256" key="5">
    <source>
        <dbReference type="ARBA" id="ARBA00049117"/>
    </source>
</evidence>
<accession>A0A268F0C7</accession>
<dbReference type="InterPro" id="IPR027417">
    <property type="entry name" value="P-loop_NTPase"/>
</dbReference>
<dbReference type="InterPro" id="IPR036627">
    <property type="entry name" value="CobW-likC_sf"/>
</dbReference>
<dbReference type="SUPFAM" id="SSF90002">
    <property type="entry name" value="Hypothetical protein YjiA, C-terminal domain"/>
    <property type="match status" value="1"/>
</dbReference>
<dbReference type="GO" id="GO:0005737">
    <property type="term" value="C:cytoplasm"/>
    <property type="evidence" value="ECO:0007669"/>
    <property type="project" value="TreeGrafter"/>
</dbReference>
<dbReference type="Pfam" id="PF02492">
    <property type="entry name" value="cobW"/>
    <property type="match status" value="1"/>
</dbReference>
<keyword evidence="1" id="KW-0547">Nucleotide-binding</keyword>
<dbReference type="Pfam" id="PF07683">
    <property type="entry name" value="CobW_C"/>
    <property type="match status" value="1"/>
</dbReference>
<comment type="catalytic activity">
    <reaction evidence="5">
        <text>GTP + H2O = GDP + phosphate + H(+)</text>
        <dbReference type="Rhea" id="RHEA:19669"/>
        <dbReference type="ChEBI" id="CHEBI:15377"/>
        <dbReference type="ChEBI" id="CHEBI:15378"/>
        <dbReference type="ChEBI" id="CHEBI:37565"/>
        <dbReference type="ChEBI" id="CHEBI:43474"/>
        <dbReference type="ChEBI" id="CHEBI:58189"/>
    </reaction>
    <physiologicalReaction direction="left-to-right" evidence="5">
        <dbReference type="Rhea" id="RHEA:19670"/>
    </physiologicalReaction>
</comment>
<dbReference type="Gene3D" id="3.40.50.300">
    <property type="entry name" value="P-loop containing nucleotide triphosphate hydrolases"/>
    <property type="match status" value="1"/>
</dbReference>
<feature type="region of interest" description="Disordered" evidence="6">
    <location>
        <begin position="208"/>
        <end position="252"/>
    </location>
</feature>
<dbReference type="InterPro" id="IPR051316">
    <property type="entry name" value="Zinc-reg_GTPase_activator"/>
</dbReference>
<protein>
    <submittedName>
        <fullName evidence="8">Cobalamin biosynthesis protein CobW</fullName>
    </submittedName>
</protein>
<dbReference type="GO" id="GO:0000166">
    <property type="term" value="F:nucleotide binding"/>
    <property type="evidence" value="ECO:0007669"/>
    <property type="project" value="UniProtKB-KW"/>
</dbReference>
<comment type="similarity">
    <text evidence="4">Belongs to the SIMIBI class G3E GTPase family. ZNG1 subfamily.</text>
</comment>
<evidence type="ECO:0000313" key="9">
    <source>
        <dbReference type="Proteomes" id="UP000215596"/>
    </source>
</evidence>